<evidence type="ECO:0000313" key="3">
    <source>
        <dbReference type="EMBL" id="KAG9355506.1"/>
    </source>
</evidence>
<evidence type="ECO:0008006" key="5">
    <source>
        <dbReference type="Google" id="ProtNLM"/>
    </source>
</evidence>
<dbReference type="EMBL" id="JAFBMS010000001">
    <property type="protein sequence ID" value="KAG9355506.1"/>
    <property type="molecule type" value="Genomic_DNA"/>
</dbReference>
<evidence type="ECO:0000256" key="1">
    <source>
        <dbReference type="SAM" id="MobiDB-lite"/>
    </source>
</evidence>
<comment type="caution">
    <text evidence="3">The sequence shown here is derived from an EMBL/GenBank/DDBJ whole genome shotgun (WGS) entry which is preliminary data.</text>
</comment>
<dbReference type="Proteomes" id="UP000824540">
    <property type="component" value="Unassembled WGS sequence"/>
</dbReference>
<evidence type="ECO:0000256" key="2">
    <source>
        <dbReference type="SAM" id="SignalP"/>
    </source>
</evidence>
<accession>A0A8T2PWB3</accession>
<organism evidence="3 4">
    <name type="scientific">Albula glossodonta</name>
    <name type="common">roundjaw bonefish</name>
    <dbReference type="NCBI Taxonomy" id="121402"/>
    <lineage>
        <taxon>Eukaryota</taxon>
        <taxon>Metazoa</taxon>
        <taxon>Chordata</taxon>
        <taxon>Craniata</taxon>
        <taxon>Vertebrata</taxon>
        <taxon>Euteleostomi</taxon>
        <taxon>Actinopterygii</taxon>
        <taxon>Neopterygii</taxon>
        <taxon>Teleostei</taxon>
        <taxon>Albuliformes</taxon>
        <taxon>Albulidae</taxon>
        <taxon>Albula</taxon>
    </lineage>
</organism>
<proteinExistence type="predicted"/>
<feature type="region of interest" description="Disordered" evidence="1">
    <location>
        <begin position="44"/>
        <end position="67"/>
    </location>
</feature>
<sequence length="67" mass="7394">MVIFFFILCLPPPVPWSSEELQILSGERGAVCLAPVHHGCSQARPSLRSRAEQGGPSCRARPRHVTR</sequence>
<keyword evidence="4" id="KW-1185">Reference proteome</keyword>
<dbReference type="AlphaFoldDB" id="A0A8T2PWB3"/>
<name>A0A8T2PWB3_9TELE</name>
<feature type="chain" id="PRO_5035917569" description="Secreted protein" evidence="2">
    <location>
        <begin position="18"/>
        <end position="67"/>
    </location>
</feature>
<evidence type="ECO:0000313" key="4">
    <source>
        <dbReference type="Proteomes" id="UP000824540"/>
    </source>
</evidence>
<reference evidence="3" key="1">
    <citation type="thesis" date="2021" institute="BYU ScholarsArchive" country="Provo, UT, USA">
        <title>Applications of and Algorithms for Genome Assembly and Genomic Analyses with an Emphasis on Marine Teleosts.</title>
        <authorList>
            <person name="Pickett B.D."/>
        </authorList>
    </citation>
    <scope>NUCLEOTIDE SEQUENCE</scope>
    <source>
        <strain evidence="3">HI-2016</strain>
    </source>
</reference>
<protein>
    <recommendedName>
        <fullName evidence="5">Secreted protein</fullName>
    </recommendedName>
</protein>
<keyword evidence="2" id="KW-0732">Signal</keyword>
<feature type="signal peptide" evidence="2">
    <location>
        <begin position="1"/>
        <end position="17"/>
    </location>
</feature>
<gene>
    <name evidence="3" type="ORF">JZ751_000344</name>
</gene>